<accession>A0A8X6XKC8</accession>
<reference evidence="1" key="1">
    <citation type="submission" date="2020-08" db="EMBL/GenBank/DDBJ databases">
        <title>Multicomponent nature underlies the extraordinary mechanical properties of spider dragline silk.</title>
        <authorList>
            <person name="Kono N."/>
            <person name="Nakamura H."/>
            <person name="Mori M."/>
            <person name="Yoshida Y."/>
            <person name="Ohtoshi R."/>
            <person name="Malay A.D."/>
            <person name="Moran D.A.P."/>
            <person name="Tomita M."/>
            <person name="Numata K."/>
            <person name="Arakawa K."/>
        </authorList>
    </citation>
    <scope>NUCLEOTIDE SEQUENCE</scope>
</reference>
<name>A0A8X6XKC8_9ARAC</name>
<sequence length="125" mass="14481">MENGQTVLSWHAFIYHQVVLSPLLSPSYNVLVLYTPDVDAIVGSDDDKMSIILTGHFNVNFVSEVKLLIEFLKRALNLTMNTDARERSTRYGTMIDTFFSRFLYRLQSRIVISYLSFLKYIVSFL</sequence>
<dbReference type="EMBL" id="BMAV01010031">
    <property type="protein sequence ID" value="GFY54834.1"/>
    <property type="molecule type" value="Genomic_DNA"/>
</dbReference>
<dbReference type="Proteomes" id="UP000886998">
    <property type="component" value="Unassembled WGS sequence"/>
</dbReference>
<evidence type="ECO:0000313" key="1">
    <source>
        <dbReference type="EMBL" id="GFY54834.1"/>
    </source>
</evidence>
<keyword evidence="2" id="KW-1185">Reference proteome</keyword>
<dbReference type="AlphaFoldDB" id="A0A8X6XKC8"/>
<evidence type="ECO:0000313" key="2">
    <source>
        <dbReference type="Proteomes" id="UP000886998"/>
    </source>
</evidence>
<organism evidence="1 2">
    <name type="scientific">Trichonephila inaurata madagascariensis</name>
    <dbReference type="NCBI Taxonomy" id="2747483"/>
    <lineage>
        <taxon>Eukaryota</taxon>
        <taxon>Metazoa</taxon>
        <taxon>Ecdysozoa</taxon>
        <taxon>Arthropoda</taxon>
        <taxon>Chelicerata</taxon>
        <taxon>Arachnida</taxon>
        <taxon>Araneae</taxon>
        <taxon>Araneomorphae</taxon>
        <taxon>Entelegynae</taxon>
        <taxon>Araneoidea</taxon>
        <taxon>Nephilidae</taxon>
        <taxon>Trichonephila</taxon>
        <taxon>Trichonephila inaurata</taxon>
    </lineage>
</organism>
<gene>
    <name evidence="1" type="ORF">TNIN_121081</name>
</gene>
<protein>
    <submittedName>
        <fullName evidence="1">Uncharacterized protein</fullName>
    </submittedName>
</protein>
<comment type="caution">
    <text evidence="1">The sequence shown here is derived from an EMBL/GenBank/DDBJ whole genome shotgun (WGS) entry which is preliminary data.</text>
</comment>
<proteinExistence type="predicted"/>